<evidence type="ECO:0000313" key="3">
    <source>
        <dbReference type="EMBL" id="CAK9078178.1"/>
    </source>
</evidence>
<feature type="coiled-coil region" evidence="1">
    <location>
        <begin position="70"/>
        <end position="97"/>
    </location>
</feature>
<keyword evidence="4" id="KW-1185">Reference proteome</keyword>
<feature type="non-terminal residue" evidence="3">
    <location>
        <position position="443"/>
    </location>
</feature>
<name>A0ABP0PQ69_9DINO</name>
<keyword evidence="1" id="KW-0175">Coiled coil</keyword>
<evidence type="ECO:0000256" key="2">
    <source>
        <dbReference type="SAM" id="SignalP"/>
    </source>
</evidence>
<feature type="chain" id="PRO_5045351740" evidence="2">
    <location>
        <begin position="24"/>
        <end position="443"/>
    </location>
</feature>
<sequence>MNCCAPGIWSCCSTSFLVTCAQCCPTRRWTSGLRRFAVALGRTRIYRTSSTYGQTHFRCPCCCLSRTEAKKTLHEKEAEATERVEQQRLEVQEAQWKYFCSALAQDQESLQTIQSAPPALRQKLHAKQVAARRKLINAAEQGCKEYQEQYLRVVSVEKIDLAKSEISKMKLDIASTTALVNGISAVNDCGTVNLNAVICCMPELPRDSSLRGLYDEERQVLEALFGVKQNVETKWIDLVTRDRRSDRSSMRRFGEGRVVVNGESLQSNIWLSSELSIYGRPVAPNEAEKGAPVSILPKATALLLPEHQSPNSDLKLADRVRPSAEQSVAQKGCLRFENLLESMMRHVAFPGPCLVINFTGYVEDVGAAVLNLRLKGCSGGEGGQYNFTENLFYLSVHTLDTESGVQYAKGRVARDTLDAWLERKLSFHGLKYQEDEITLTDED</sequence>
<dbReference type="EMBL" id="CAXAMN010023516">
    <property type="protein sequence ID" value="CAK9078178.1"/>
    <property type="molecule type" value="Genomic_DNA"/>
</dbReference>
<gene>
    <name evidence="3" type="ORF">CCMP2556_LOCUS38526</name>
</gene>
<protein>
    <submittedName>
        <fullName evidence="3">Uncharacterized protein</fullName>
    </submittedName>
</protein>
<feature type="signal peptide" evidence="2">
    <location>
        <begin position="1"/>
        <end position="23"/>
    </location>
</feature>
<keyword evidence="2" id="KW-0732">Signal</keyword>
<reference evidence="3 4" key="1">
    <citation type="submission" date="2024-02" db="EMBL/GenBank/DDBJ databases">
        <authorList>
            <person name="Chen Y."/>
            <person name="Shah S."/>
            <person name="Dougan E. K."/>
            <person name="Thang M."/>
            <person name="Chan C."/>
        </authorList>
    </citation>
    <scope>NUCLEOTIDE SEQUENCE [LARGE SCALE GENOMIC DNA]</scope>
</reference>
<accession>A0ABP0PQ69</accession>
<evidence type="ECO:0000313" key="4">
    <source>
        <dbReference type="Proteomes" id="UP001642484"/>
    </source>
</evidence>
<dbReference type="Proteomes" id="UP001642484">
    <property type="component" value="Unassembled WGS sequence"/>
</dbReference>
<proteinExistence type="predicted"/>
<evidence type="ECO:0000256" key="1">
    <source>
        <dbReference type="SAM" id="Coils"/>
    </source>
</evidence>
<comment type="caution">
    <text evidence="3">The sequence shown here is derived from an EMBL/GenBank/DDBJ whole genome shotgun (WGS) entry which is preliminary data.</text>
</comment>
<organism evidence="3 4">
    <name type="scientific">Durusdinium trenchii</name>
    <dbReference type="NCBI Taxonomy" id="1381693"/>
    <lineage>
        <taxon>Eukaryota</taxon>
        <taxon>Sar</taxon>
        <taxon>Alveolata</taxon>
        <taxon>Dinophyceae</taxon>
        <taxon>Suessiales</taxon>
        <taxon>Symbiodiniaceae</taxon>
        <taxon>Durusdinium</taxon>
    </lineage>
</organism>